<reference evidence="1" key="1">
    <citation type="submission" date="2020-10" db="EMBL/GenBank/DDBJ databases">
        <authorList>
            <person name="Castelo-Branco R."/>
            <person name="Eusebio N."/>
            <person name="Adriana R."/>
            <person name="Vieira A."/>
            <person name="Brugerolle De Fraissinette N."/>
            <person name="Rezende De Castro R."/>
            <person name="Schneider M.P."/>
            <person name="Vasconcelos V."/>
            <person name="Leao P.N."/>
        </authorList>
    </citation>
    <scope>NUCLEOTIDE SEQUENCE</scope>
    <source>
        <strain evidence="1">LEGE 04289</strain>
    </source>
</reference>
<dbReference type="Proteomes" id="UP000597867">
    <property type="component" value="Unassembled WGS sequence"/>
</dbReference>
<evidence type="ECO:0000313" key="1">
    <source>
        <dbReference type="EMBL" id="MBE9219661.1"/>
    </source>
</evidence>
<comment type="caution">
    <text evidence="1">The sequence shown here is derived from an EMBL/GenBank/DDBJ whole genome shotgun (WGS) entry which is preliminary data.</text>
</comment>
<organism evidence="1 2">
    <name type="scientific">Dolichospermum flos-aquae LEGE 04289</name>
    <dbReference type="NCBI Taxonomy" id="1828708"/>
    <lineage>
        <taxon>Bacteria</taxon>
        <taxon>Bacillati</taxon>
        <taxon>Cyanobacteriota</taxon>
        <taxon>Cyanophyceae</taxon>
        <taxon>Nostocales</taxon>
        <taxon>Aphanizomenonaceae</taxon>
        <taxon>Dolichospermum</taxon>
    </lineage>
</organism>
<keyword evidence="2" id="KW-1185">Reference proteome</keyword>
<accession>A0ACC5Q2C6</accession>
<evidence type="ECO:0000313" key="2">
    <source>
        <dbReference type="Proteomes" id="UP000597867"/>
    </source>
</evidence>
<sequence length="136" mass="15960">MTSLKWGKIVPELVTEDIKKMKNYINFQIGRYNRIQKMSFPQIASKLRQKLEEVFSLRRNIRRLAFLLDKLSISFYEDNYQERPEVGAVNFEVKTQRQTAGGYFEQPLIVLLNRGVTSLIEENEKSILEIGRCISI</sequence>
<gene>
    <name evidence="1" type="ORF">IQ222_12845</name>
</gene>
<name>A0ACC5Q2C6_DOLFA</name>
<dbReference type="EMBL" id="JADEWF010000041">
    <property type="protein sequence ID" value="MBE9219661.1"/>
    <property type="molecule type" value="Genomic_DNA"/>
</dbReference>
<protein>
    <submittedName>
        <fullName evidence="1">Uncharacterized protein</fullName>
    </submittedName>
</protein>
<proteinExistence type="predicted"/>